<dbReference type="AlphaFoldDB" id="G4U030"/>
<keyword evidence="2" id="KW-1185">Reference proteome</keyword>
<name>G4U030_SERID</name>
<comment type="caution">
    <text evidence="1">The sequence shown here is derived from an EMBL/GenBank/DDBJ whole genome shotgun (WGS) entry which is preliminary data.</text>
</comment>
<gene>
    <name evidence="1" type="ORF">PIIN_10906</name>
</gene>
<proteinExistence type="predicted"/>
<evidence type="ECO:0000313" key="2">
    <source>
        <dbReference type="Proteomes" id="UP000007148"/>
    </source>
</evidence>
<protein>
    <submittedName>
        <fullName evidence="1">Uncharacterized protein</fullName>
    </submittedName>
</protein>
<reference evidence="1 2" key="1">
    <citation type="journal article" date="2011" name="PLoS Pathog.">
        <title>Endophytic Life Strategies Decoded by Genome and Transcriptome Analyses of the Mutualistic Root Symbiont Piriformospora indica.</title>
        <authorList>
            <person name="Zuccaro A."/>
            <person name="Lahrmann U."/>
            <person name="Guldener U."/>
            <person name="Langen G."/>
            <person name="Pfiffi S."/>
            <person name="Biedenkopf D."/>
            <person name="Wong P."/>
            <person name="Samans B."/>
            <person name="Grimm C."/>
            <person name="Basiewicz M."/>
            <person name="Murat C."/>
            <person name="Martin F."/>
            <person name="Kogel K.H."/>
        </authorList>
    </citation>
    <scope>NUCLEOTIDE SEQUENCE [LARGE SCALE GENOMIC DNA]</scope>
    <source>
        <strain evidence="1 2">DSM 11827</strain>
    </source>
</reference>
<organism evidence="1 2">
    <name type="scientific">Serendipita indica (strain DSM 11827)</name>
    <name type="common">Root endophyte fungus</name>
    <name type="synonym">Piriformospora indica</name>
    <dbReference type="NCBI Taxonomy" id="1109443"/>
    <lineage>
        <taxon>Eukaryota</taxon>
        <taxon>Fungi</taxon>
        <taxon>Dikarya</taxon>
        <taxon>Basidiomycota</taxon>
        <taxon>Agaricomycotina</taxon>
        <taxon>Agaricomycetes</taxon>
        <taxon>Sebacinales</taxon>
        <taxon>Serendipitaceae</taxon>
        <taxon>Serendipita</taxon>
    </lineage>
</organism>
<sequence>MCHSQPSMHPFCDHPSHELLQCCPNRLSNFNRVSAGTYSTVGAIGEELSVADLEALITKVVRAADKIGAGHAVGALTGDNKTGGGRLGS</sequence>
<dbReference type="InParanoid" id="G4U030"/>
<evidence type="ECO:0000313" key="1">
    <source>
        <dbReference type="EMBL" id="CCA76923.1"/>
    </source>
</evidence>
<dbReference type="Proteomes" id="UP000007148">
    <property type="component" value="Unassembled WGS sequence"/>
</dbReference>
<accession>G4U030</accession>
<dbReference type="HOGENOM" id="CLU_2455565_0_0_1"/>
<dbReference type="EMBL" id="CAFZ01001110">
    <property type="protein sequence ID" value="CCA76923.1"/>
    <property type="molecule type" value="Genomic_DNA"/>
</dbReference>